<protein>
    <submittedName>
        <fullName evidence="1">Uncharacterized protein</fullName>
    </submittedName>
</protein>
<proteinExistence type="predicted"/>
<comment type="caution">
    <text evidence="1">The sequence shown here is derived from an EMBL/GenBank/DDBJ whole genome shotgun (WGS) entry which is preliminary data.</text>
</comment>
<dbReference type="EMBL" id="CM055108">
    <property type="protein sequence ID" value="KAJ7525203.1"/>
    <property type="molecule type" value="Genomic_DNA"/>
</dbReference>
<gene>
    <name evidence="1" type="ORF">O6H91_17G041600</name>
</gene>
<dbReference type="Proteomes" id="UP001162992">
    <property type="component" value="Chromosome 17"/>
</dbReference>
<organism evidence="1 2">
    <name type="scientific">Diphasiastrum complanatum</name>
    <name type="common">Issler's clubmoss</name>
    <name type="synonym">Lycopodium complanatum</name>
    <dbReference type="NCBI Taxonomy" id="34168"/>
    <lineage>
        <taxon>Eukaryota</taxon>
        <taxon>Viridiplantae</taxon>
        <taxon>Streptophyta</taxon>
        <taxon>Embryophyta</taxon>
        <taxon>Tracheophyta</taxon>
        <taxon>Lycopodiopsida</taxon>
        <taxon>Lycopodiales</taxon>
        <taxon>Lycopodiaceae</taxon>
        <taxon>Lycopodioideae</taxon>
        <taxon>Diphasiastrum</taxon>
    </lineage>
</organism>
<sequence>MAGSRPAASDTNDDIQRLRSLLLSSASTALDITALCPALEAEARHQPRAFFRLCFPLLLRRIFGYDDLHSPSAPATASQTQIGGGWLALVSQPGNEAAAQALVALLAPTGALFSSLVAADKENFVRYAFPSERLPDWVRRLLALPKGAAILGEVSVLFKNRLKELPSGGVQVELDVFQYYIFWFAYYAICKDAGSMHGAGRKPRSSSSSRSAQLRTQIEHWASSIPGLHHAAHHGFPAVHFHPYLHLLQLYLSHFVVDPLAKKGNSGSSFWHGGQSDALGTTHASILVNTLIDFWLVDDDPLPLPLSIRHSLHIQLQAGGLLSYIPPGIDLTDALKHLINYFNSVLRISTKDFYGMVSAEDIGMGYRRKGLLSSGMGPSLVVPMSSMLSSPIAPHLQYLQRPLYRFLLRAFRFWPVGSPVKNISHLVDIWLDFLEPWESAEALSAAQQLPKDSEHKLTSDHTWGASPICSALRASENTSQYAGQWQGYLLANYLFYTSLVGHFLEFTFKFVDIDAETIFQLIFKVLNVLAKSKELFETLRKVDAAYNDHFLGRHHSSSSALSDLAPRIKEQLLDWEEGILPNIEKAVADGSSTTKGYPSLQFFGSNEVGARHILQALILHAEAEAQVSRGKFPVSEQVLKGLKEVANAIFDLKMTNTFPSAATRPADLCTSLTDMRSHKALTEPLGLQRHSWAEVKYKGDWMRRPIENKEIAFLVRFLVKLSDSINRTLGLSLEDGRDIVQCQNSDLQASSSSVVAQSAEIPVQELELCLPELLKGVHRLLKHFCLVLQREMRRRGWRVNLRFMAEKQFLGLVFTVVLLTWMSMKITRFVLNFVSG</sequence>
<evidence type="ECO:0000313" key="1">
    <source>
        <dbReference type="EMBL" id="KAJ7525203.1"/>
    </source>
</evidence>
<evidence type="ECO:0000313" key="2">
    <source>
        <dbReference type="Proteomes" id="UP001162992"/>
    </source>
</evidence>
<reference evidence="2" key="1">
    <citation type="journal article" date="2024" name="Proc. Natl. Acad. Sci. U.S.A.">
        <title>Extraordinary preservation of gene collinearity over three hundred million years revealed in homosporous lycophytes.</title>
        <authorList>
            <person name="Li C."/>
            <person name="Wickell D."/>
            <person name="Kuo L.Y."/>
            <person name="Chen X."/>
            <person name="Nie B."/>
            <person name="Liao X."/>
            <person name="Peng D."/>
            <person name="Ji J."/>
            <person name="Jenkins J."/>
            <person name="Williams M."/>
            <person name="Shu S."/>
            <person name="Plott C."/>
            <person name="Barry K."/>
            <person name="Rajasekar S."/>
            <person name="Grimwood J."/>
            <person name="Han X."/>
            <person name="Sun S."/>
            <person name="Hou Z."/>
            <person name="He W."/>
            <person name="Dai G."/>
            <person name="Sun C."/>
            <person name="Schmutz J."/>
            <person name="Leebens-Mack J.H."/>
            <person name="Li F.W."/>
            <person name="Wang L."/>
        </authorList>
    </citation>
    <scope>NUCLEOTIDE SEQUENCE [LARGE SCALE GENOMIC DNA]</scope>
    <source>
        <strain evidence="2">cv. PW_Plant_1</strain>
    </source>
</reference>
<name>A0ACC2B651_DIPCM</name>
<keyword evidence="2" id="KW-1185">Reference proteome</keyword>
<accession>A0ACC2B651</accession>